<protein>
    <submittedName>
        <fullName evidence="2">Jg11987 protein</fullName>
    </submittedName>
</protein>
<reference evidence="2" key="1">
    <citation type="submission" date="2022-03" db="EMBL/GenBank/DDBJ databases">
        <authorList>
            <person name="Lindestad O."/>
        </authorList>
    </citation>
    <scope>NUCLEOTIDE SEQUENCE</scope>
</reference>
<gene>
    <name evidence="2" type="primary">jg11987</name>
    <name evidence="2" type="ORF">PAEG_LOCUS9869</name>
</gene>
<evidence type="ECO:0000313" key="2">
    <source>
        <dbReference type="EMBL" id="CAH2230682.1"/>
    </source>
</evidence>
<dbReference type="EMBL" id="CAKXAJ010024825">
    <property type="protein sequence ID" value="CAH2230682.1"/>
    <property type="molecule type" value="Genomic_DNA"/>
</dbReference>
<organism evidence="2 3">
    <name type="scientific">Pararge aegeria aegeria</name>
    <dbReference type="NCBI Taxonomy" id="348720"/>
    <lineage>
        <taxon>Eukaryota</taxon>
        <taxon>Metazoa</taxon>
        <taxon>Ecdysozoa</taxon>
        <taxon>Arthropoda</taxon>
        <taxon>Hexapoda</taxon>
        <taxon>Insecta</taxon>
        <taxon>Pterygota</taxon>
        <taxon>Neoptera</taxon>
        <taxon>Endopterygota</taxon>
        <taxon>Lepidoptera</taxon>
        <taxon>Glossata</taxon>
        <taxon>Ditrysia</taxon>
        <taxon>Papilionoidea</taxon>
        <taxon>Nymphalidae</taxon>
        <taxon>Satyrinae</taxon>
        <taxon>Satyrini</taxon>
        <taxon>Parargina</taxon>
        <taxon>Pararge</taxon>
    </lineage>
</organism>
<dbReference type="AlphaFoldDB" id="A0A8S4R4A5"/>
<comment type="caution">
    <text evidence="2">The sequence shown here is derived from an EMBL/GenBank/DDBJ whole genome shotgun (WGS) entry which is preliminary data.</text>
</comment>
<sequence length="82" mass="9133">MYEVHATGRSWSTPNQVDGRRRASRGEPLETSGPESWSFQFLTKDLCPAVDFEAVSSSSKANVIDDETYYPSSKSVISRPEC</sequence>
<proteinExistence type="predicted"/>
<feature type="region of interest" description="Disordered" evidence="1">
    <location>
        <begin position="1"/>
        <end position="35"/>
    </location>
</feature>
<evidence type="ECO:0000313" key="3">
    <source>
        <dbReference type="Proteomes" id="UP000838756"/>
    </source>
</evidence>
<keyword evidence="3" id="KW-1185">Reference proteome</keyword>
<feature type="compositionally biased region" description="Basic and acidic residues" evidence="1">
    <location>
        <begin position="18"/>
        <end position="28"/>
    </location>
</feature>
<name>A0A8S4R4A5_9NEOP</name>
<dbReference type="Proteomes" id="UP000838756">
    <property type="component" value="Unassembled WGS sequence"/>
</dbReference>
<evidence type="ECO:0000256" key="1">
    <source>
        <dbReference type="SAM" id="MobiDB-lite"/>
    </source>
</evidence>
<accession>A0A8S4R4A5</accession>